<feature type="compositionally biased region" description="Basic residues" evidence="1">
    <location>
        <begin position="196"/>
        <end position="208"/>
    </location>
</feature>
<name>A0A9J5YSR1_SOLCO</name>
<dbReference type="CDD" id="cd22671">
    <property type="entry name" value="FHA_APTX-like"/>
    <property type="match status" value="1"/>
</dbReference>
<feature type="compositionally biased region" description="Acidic residues" evidence="1">
    <location>
        <begin position="286"/>
        <end position="315"/>
    </location>
</feature>
<dbReference type="Gene3D" id="2.60.200.20">
    <property type="match status" value="1"/>
</dbReference>
<evidence type="ECO:0000313" key="3">
    <source>
        <dbReference type="Proteomes" id="UP000824120"/>
    </source>
</evidence>
<dbReference type="SUPFAM" id="SSF49879">
    <property type="entry name" value="SMAD/FHA domain"/>
    <property type="match status" value="1"/>
</dbReference>
<reference evidence="2 3" key="1">
    <citation type="submission" date="2020-09" db="EMBL/GenBank/DDBJ databases">
        <title>De no assembly of potato wild relative species, Solanum commersonii.</title>
        <authorList>
            <person name="Cho K."/>
        </authorList>
    </citation>
    <scope>NUCLEOTIDE SEQUENCE [LARGE SCALE GENOMIC DNA]</scope>
    <source>
        <strain evidence="2">LZ3.2</strain>
        <tissue evidence="2">Leaf</tissue>
    </source>
</reference>
<dbReference type="PANTHER" id="PTHR37733">
    <property type="entry name" value="SMAD/FHA DOMAIN-CONTAINING PROTEIN"/>
    <property type="match status" value="1"/>
</dbReference>
<organism evidence="2 3">
    <name type="scientific">Solanum commersonii</name>
    <name type="common">Commerson's wild potato</name>
    <name type="synonym">Commerson's nightshade</name>
    <dbReference type="NCBI Taxonomy" id="4109"/>
    <lineage>
        <taxon>Eukaryota</taxon>
        <taxon>Viridiplantae</taxon>
        <taxon>Streptophyta</taxon>
        <taxon>Embryophyta</taxon>
        <taxon>Tracheophyta</taxon>
        <taxon>Spermatophyta</taxon>
        <taxon>Magnoliopsida</taxon>
        <taxon>eudicotyledons</taxon>
        <taxon>Gunneridae</taxon>
        <taxon>Pentapetalae</taxon>
        <taxon>asterids</taxon>
        <taxon>lamiids</taxon>
        <taxon>Solanales</taxon>
        <taxon>Solanaceae</taxon>
        <taxon>Solanoideae</taxon>
        <taxon>Solaneae</taxon>
        <taxon>Solanum</taxon>
    </lineage>
</organism>
<proteinExistence type="predicted"/>
<protein>
    <submittedName>
        <fullName evidence="2">Uncharacterized protein</fullName>
    </submittedName>
</protein>
<evidence type="ECO:0000256" key="1">
    <source>
        <dbReference type="SAM" id="MobiDB-lite"/>
    </source>
</evidence>
<feature type="compositionally biased region" description="Acidic residues" evidence="1">
    <location>
        <begin position="264"/>
        <end position="279"/>
    </location>
</feature>
<dbReference type="InterPro" id="IPR008984">
    <property type="entry name" value="SMAD_FHA_dom_sf"/>
</dbReference>
<comment type="caution">
    <text evidence="2">The sequence shown here is derived from an EMBL/GenBank/DDBJ whole genome shotgun (WGS) entry which is preliminary data.</text>
</comment>
<sequence>MEIEGTDGSKTLLKLGSIREFGRGLGFTSDDRTVSRRQISFQIRNSPDQEDETKVNFEVVGRNPIWVYSNRDGEVRTFRKSERGEMENGDMFCVSAHKSIWFTLKRIDKRDAKKELEMETQLAESLQSSLCPVGIELDLENVDISGIDPVQEFGFLVMGHEFDGYPKRMIREMKNWNWFIEDEGAESDTDEDSDRKGRKGSRRKRKKKGEVDDDEWTGESGDEKELPTISKKLQGSKYITRSKDKSTAKGNKLSTQRKPRPSEEEYEEDEEEEDEEDETLGGFIVDDVEENAEVGDEAEEEEEFDPDEDEEVLED</sequence>
<dbReference type="AlphaFoldDB" id="A0A9J5YSR1"/>
<gene>
    <name evidence="2" type="ORF">H5410_033312</name>
</gene>
<dbReference type="PANTHER" id="PTHR37733:SF1">
    <property type="entry name" value="SMAD_FHA DOMAIN-CONTAINING PROTEIN"/>
    <property type="match status" value="1"/>
</dbReference>
<dbReference type="OrthoDB" id="688570at2759"/>
<feature type="compositionally biased region" description="Acidic residues" evidence="1">
    <location>
        <begin position="211"/>
        <end position="220"/>
    </location>
</feature>
<accession>A0A9J5YSR1</accession>
<feature type="region of interest" description="Disordered" evidence="1">
    <location>
        <begin position="185"/>
        <end position="315"/>
    </location>
</feature>
<dbReference type="EMBL" id="JACXVP010000006">
    <property type="protein sequence ID" value="KAG5601942.1"/>
    <property type="molecule type" value="Genomic_DNA"/>
</dbReference>
<dbReference type="Proteomes" id="UP000824120">
    <property type="component" value="Chromosome 6"/>
</dbReference>
<evidence type="ECO:0000313" key="2">
    <source>
        <dbReference type="EMBL" id="KAG5601942.1"/>
    </source>
</evidence>
<keyword evidence="3" id="KW-1185">Reference proteome</keyword>